<dbReference type="PROSITE" id="PS00041">
    <property type="entry name" value="HTH_ARAC_FAMILY_1"/>
    <property type="match status" value="1"/>
</dbReference>
<keyword evidence="1" id="KW-0805">Transcription regulation</keyword>
<gene>
    <name evidence="5" type="ORF">DLM86_29880</name>
</gene>
<dbReference type="RefSeq" id="WP_110843720.1">
    <property type="nucleotide sequence ID" value="NZ_QJVJ01000020.1"/>
</dbReference>
<reference evidence="5 6" key="1">
    <citation type="submission" date="2018-05" db="EMBL/GenBank/DDBJ databases">
        <title>Paenibacillus flagellatus sp. nov., isolated from selenium mineral soil.</title>
        <authorList>
            <person name="Dai X."/>
        </authorList>
    </citation>
    <scope>NUCLEOTIDE SEQUENCE [LARGE SCALE GENOMIC DNA]</scope>
    <source>
        <strain evidence="5 6">DXL2</strain>
    </source>
</reference>
<dbReference type="InterPro" id="IPR037923">
    <property type="entry name" value="HTH-like"/>
</dbReference>
<comment type="caution">
    <text evidence="5">The sequence shown here is derived from an EMBL/GenBank/DDBJ whole genome shotgun (WGS) entry which is preliminary data.</text>
</comment>
<feature type="domain" description="HTH araC/xylS-type" evidence="4">
    <location>
        <begin position="178"/>
        <end position="276"/>
    </location>
</feature>
<dbReference type="Pfam" id="PF12833">
    <property type="entry name" value="HTH_18"/>
    <property type="match status" value="1"/>
</dbReference>
<evidence type="ECO:0000256" key="1">
    <source>
        <dbReference type="ARBA" id="ARBA00023015"/>
    </source>
</evidence>
<dbReference type="InterPro" id="IPR003313">
    <property type="entry name" value="AraC-bd"/>
</dbReference>
<dbReference type="PRINTS" id="PR00032">
    <property type="entry name" value="HTHARAC"/>
</dbReference>
<evidence type="ECO:0000313" key="5">
    <source>
        <dbReference type="EMBL" id="PYI50284.1"/>
    </source>
</evidence>
<dbReference type="SMART" id="SM00342">
    <property type="entry name" value="HTH_ARAC"/>
    <property type="match status" value="1"/>
</dbReference>
<dbReference type="OrthoDB" id="2237754at2"/>
<keyword evidence="6" id="KW-1185">Reference proteome</keyword>
<dbReference type="AlphaFoldDB" id="A0A2V5JYE1"/>
<dbReference type="GO" id="GO:0043565">
    <property type="term" value="F:sequence-specific DNA binding"/>
    <property type="evidence" value="ECO:0007669"/>
    <property type="project" value="InterPro"/>
</dbReference>
<dbReference type="Gene3D" id="2.60.120.280">
    <property type="entry name" value="Regulatory protein AraC"/>
    <property type="match status" value="1"/>
</dbReference>
<evidence type="ECO:0000256" key="3">
    <source>
        <dbReference type="ARBA" id="ARBA00023163"/>
    </source>
</evidence>
<dbReference type="InterPro" id="IPR009057">
    <property type="entry name" value="Homeodomain-like_sf"/>
</dbReference>
<dbReference type="PROSITE" id="PS01124">
    <property type="entry name" value="HTH_ARAC_FAMILY_2"/>
    <property type="match status" value="1"/>
</dbReference>
<sequence>MLSSFGFRYTEPNPELLRMYSIGYQVVSEAGYDFHGLRRNVEGMLFQYTLSGTGYLEVGDERYPVPKGHAFLVEIPGDHRYFYDSSSGKPWEVIWIRFGGVIASAYWEQLCERGRVLSFGRDSEPIRLLFQLYGEAKGGRLGGAIEQSVRIYEWLLHVWDEAVREGRAELPPHPTAFSGAVRFMKEHYHRPITLQDIADAERLSKYHFCKQFHREVGMTPIAYLNKVRMEEAVSLLSTTSLPIADIARMTGFETPGYFAKVFKRLVGGTPTEYRESKHEPAASVMRIY</sequence>
<dbReference type="Proteomes" id="UP000247476">
    <property type="component" value="Unassembled WGS sequence"/>
</dbReference>
<dbReference type="PANTHER" id="PTHR43280:SF2">
    <property type="entry name" value="HTH-TYPE TRANSCRIPTIONAL REGULATOR EXSA"/>
    <property type="match status" value="1"/>
</dbReference>
<dbReference type="SUPFAM" id="SSF46689">
    <property type="entry name" value="Homeodomain-like"/>
    <property type="match status" value="2"/>
</dbReference>
<proteinExistence type="predicted"/>
<accession>A0A2V5JYE1</accession>
<dbReference type="PANTHER" id="PTHR43280">
    <property type="entry name" value="ARAC-FAMILY TRANSCRIPTIONAL REGULATOR"/>
    <property type="match status" value="1"/>
</dbReference>
<evidence type="ECO:0000256" key="2">
    <source>
        <dbReference type="ARBA" id="ARBA00023125"/>
    </source>
</evidence>
<dbReference type="GO" id="GO:0003700">
    <property type="term" value="F:DNA-binding transcription factor activity"/>
    <property type="evidence" value="ECO:0007669"/>
    <property type="project" value="InterPro"/>
</dbReference>
<dbReference type="Pfam" id="PF02311">
    <property type="entry name" value="AraC_binding"/>
    <property type="match status" value="1"/>
</dbReference>
<dbReference type="SUPFAM" id="SSF51215">
    <property type="entry name" value="Regulatory protein AraC"/>
    <property type="match status" value="1"/>
</dbReference>
<keyword evidence="2" id="KW-0238">DNA-binding</keyword>
<name>A0A2V5JYE1_9BACL</name>
<dbReference type="InterPro" id="IPR018062">
    <property type="entry name" value="HTH_AraC-typ_CS"/>
</dbReference>
<dbReference type="Gene3D" id="1.10.10.60">
    <property type="entry name" value="Homeodomain-like"/>
    <property type="match status" value="2"/>
</dbReference>
<keyword evidence="3" id="KW-0804">Transcription</keyword>
<dbReference type="InterPro" id="IPR020449">
    <property type="entry name" value="Tscrpt_reg_AraC-type_HTH"/>
</dbReference>
<organism evidence="5 6">
    <name type="scientific">Paenibacillus flagellatus</name>
    <dbReference type="NCBI Taxonomy" id="2211139"/>
    <lineage>
        <taxon>Bacteria</taxon>
        <taxon>Bacillati</taxon>
        <taxon>Bacillota</taxon>
        <taxon>Bacilli</taxon>
        <taxon>Bacillales</taxon>
        <taxon>Paenibacillaceae</taxon>
        <taxon>Paenibacillus</taxon>
    </lineage>
</organism>
<dbReference type="InterPro" id="IPR018060">
    <property type="entry name" value="HTH_AraC"/>
</dbReference>
<dbReference type="EMBL" id="QJVJ01000020">
    <property type="protein sequence ID" value="PYI50284.1"/>
    <property type="molecule type" value="Genomic_DNA"/>
</dbReference>
<evidence type="ECO:0000313" key="6">
    <source>
        <dbReference type="Proteomes" id="UP000247476"/>
    </source>
</evidence>
<evidence type="ECO:0000259" key="4">
    <source>
        <dbReference type="PROSITE" id="PS01124"/>
    </source>
</evidence>
<protein>
    <recommendedName>
        <fullName evidence="4">HTH araC/xylS-type domain-containing protein</fullName>
    </recommendedName>
</protein>